<evidence type="ECO:0000313" key="6">
    <source>
        <dbReference type="EMBL" id="KAJ7948933.1"/>
    </source>
</evidence>
<dbReference type="GO" id="GO:0046910">
    <property type="term" value="F:pectinesterase inhibitor activity"/>
    <property type="evidence" value="ECO:0007669"/>
    <property type="project" value="InterPro"/>
</dbReference>
<sequence length="176" mass="18948">MASFTNIPKLVLLLILSSAACNLVSTDQKLMEKECHNAEVPATCIECLNSDSGAKEADGVGIATIIVNCINNLAESLAANMSSLASGTRKKEAKVIFQWCAKGYSSAKKELISSKQALKNGKYDAAEGSVSAALKSHVQCLDKIESNEEKVQENIVQKIRIYGELSEAANRIIERL</sequence>
<dbReference type="InterPro" id="IPR034086">
    <property type="entry name" value="PMEI_plant"/>
</dbReference>
<keyword evidence="2" id="KW-1015">Disulfide bond</keyword>
<reference evidence="6" key="1">
    <citation type="journal article" date="2023" name="Science">
        <title>Elucidation of the pathway for biosynthesis of saponin adjuvants from the soapbark tree.</title>
        <authorList>
            <person name="Reed J."/>
            <person name="Orme A."/>
            <person name="El-Demerdash A."/>
            <person name="Owen C."/>
            <person name="Martin L.B.B."/>
            <person name="Misra R.C."/>
            <person name="Kikuchi S."/>
            <person name="Rejzek M."/>
            <person name="Martin A.C."/>
            <person name="Harkess A."/>
            <person name="Leebens-Mack J."/>
            <person name="Louveau T."/>
            <person name="Stephenson M.J."/>
            <person name="Osbourn A."/>
        </authorList>
    </citation>
    <scope>NUCLEOTIDE SEQUENCE</scope>
    <source>
        <strain evidence="6">S10</strain>
    </source>
</reference>
<feature type="domain" description="Pectinesterase inhibitor" evidence="5">
    <location>
        <begin position="26"/>
        <end position="161"/>
    </location>
</feature>
<dbReference type="SUPFAM" id="SSF101148">
    <property type="entry name" value="Plant invertase/pectin methylesterase inhibitor"/>
    <property type="match status" value="1"/>
</dbReference>
<evidence type="ECO:0000313" key="7">
    <source>
        <dbReference type="Proteomes" id="UP001163823"/>
    </source>
</evidence>
<dbReference type="InterPro" id="IPR035513">
    <property type="entry name" value="Invertase/methylesterase_inhib"/>
</dbReference>
<dbReference type="CDD" id="cd15797">
    <property type="entry name" value="PMEI"/>
    <property type="match status" value="1"/>
</dbReference>
<evidence type="ECO:0000256" key="3">
    <source>
        <dbReference type="ARBA" id="ARBA00038471"/>
    </source>
</evidence>
<keyword evidence="1 4" id="KW-0732">Signal</keyword>
<dbReference type="Gene3D" id="1.20.140.40">
    <property type="entry name" value="Invertase/pectin methylesterase inhibitor family protein"/>
    <property type="match status" value="1"/>
</dbReference>
<dbReference type="PANTHER" id="PTHR36710:SF4">
    <property type="entry name" value="PLANT INVERTASE_PECTIN METHYLESTERASE INHIBITOR SUPERFAMILY PROTEIN"/>
    <property type="match status" value="1"/>
</dbReference>
<feature type="chain" id="PRO_5042021830" evidence="4">
    <location>
        <begin position="27"/>
        <end position="176"/>
    </location>
</feature>
<dbReference type="InterPro" id="IPR052421">
    <property type="entry name" value="PCW_Enzyme_Inhibitor"/>
</dbReference>
<accession>A0AAD7KZX9</accession>
<dbReference type="InterPro" id="IPR006501">
    <property type="entry name" value="Pectinesterase_inhib_dom"/>
</dbReference>
<comment type="similarity">
    <text evidence="3">Belongs to the PMEI family.</text>
</comment>
<evidence type="ECO:0000259" key="5">
    <source>
        <dbReference type="SMART" id="SM00856"/>
    </source>
</evidence>
<organism evidence="6 7">
    <name type="scientific">Quillaja saponaria</name>
    <name type="common">Soap bark tree</name>
    <dbReference type="NCBI Taxonomy" id="32244"/>
    <lineage>
        <taxon>Eukaryota</taxon>
        <taxon>Viridiplantae</taxon>
        <taxon>Streptophyta</taxon>
        <taxon>Embryophyta</taxon>
        <taxon>Tracheophyta</taxon>
        <taxon>Spermatophyta</taxon>
        <taxon>Magnoliopsida</taxon>
        <taxon>eudicotyledons</taxon>
        <taxon>Gunneridae</taxon>
        <taxon>Pentapetalae</taxon>
        <taxon>rosids</taxon>
        <taxon>fabids</taxon>
        <taxon>Fabales</taxon>
        <taxon>Quillajaceae</taxon>
        <taxon>Quillaja</taxon>
    </lineage>
</organism>
<dbReference type="PANTHER" id="PTHR36710">
    <property type="entry name" value="PECTINESTERASE INHIBITOR-LIKE"/>
    <property type="match status" value="1"/>
</dbReference>
<dbReference type="NCBIfam" id="TIGR01614">
    <property type="entry name" value="PME_inhib"/>
    <property type="match status" value="1"/>
</dbReference>
<gene>
    <name evidence="6" type="ORF">O6P43_029345</name>
</gene>
<feature type="signal peptide" evidence="4">
    <location>
        <begin position="1"/>
        <end position="26"/>
    </location>
</feature>
<proteinExistence type="inferred from homology"/>
<dbReference type="SMART" id="SM00856">
    <property type="entry name" value="PMEI"/>
    <property type="match status" value="1"/>
</dbReference>
<name>A0AAD7KZX9_QUISA</name>
<dbReference type="Pfam" id="PF04043">
    <property type="entry name" value="PMEI"/>
    <property type="match status" value="1"/>
</dbReference>
<dbReference type="FunFam" id="1.20.140.40:FF:000008">
    <property type="entry name" value="Invertase/pectin methylesterase inhibitor family protein"/>
    <property type="match status" value="1"/>
</dbReference>
<keyword evidence="7" id="KW-1185">Reference proteome</keyword>
<dbReference type="KEGG" id="qsa:O6P43_029345"/>
<evidence type="ECO:0000256" key="1">
    <source>
        <dbReference type="ARBA" id="ARBA00022729"/>
    </source>
</evidence>
<protein>
    <submittedName>
        <fullName evidence="6">Pectinesterase inhibitor</fullName>
    </submittedName>
</protein>
<dbReference type="Proteomes" id="UP001163823">
    <property type="component" value="Chromosome 12"/>
</dbReference>
<evidence type="ECO:0000256" key="4">
    <source>
        <dbReference type="SAM" id="SignalP"/>
    </source>
</evidence>
<dbReference type="AlphaFoldDB" id="A0AAD7KZX9"/>
<dbReference type="EMBL" id="JARAOO010000012">
    <property type="protein sequence ID" value="KAJ7948933.1"/>
    <property type="molecule type" value="Genomic_DNA"/>
</dbReference>
<comment type="caution">
    <text evidence="6">The sequence shown here is derived from an EMBL/GenBank/DDBJ whole genome shotgun (WGS) entry which is preliminary data.</text>
</comment>
<evidence type="ECO:0000256" key="2">
    <source>
        <dbReference type="ARBA" id="ARBA00023157"/>
    </source>
</evidence>